<evidence type="ECO:0000256" key="5">
    <source>
        <dbReference type="ARBA" id="ARBA00018512"/>
    </source>
</evidence>
<dbReference type="PANTHER" id="PTHR12989">
    <property type="entry name" value="ALPHA-1,2-GLUCOSYLTRANSFERASE ALG10"/>
    <property type="match status" value="1"/>
</dbReference>
<keyword evidence="6 14" id="KW-0328">Glycosyltransferase</keyword>
<feature type="transmembrane region" description="Helical" evidence="14">
    <location>
        <begin position="7"/>
        <end position="26"/>
    </location>
</feature>
<evidence type="ECO:0000256" key="14">
    <source>
        <dbReference type="PIRNR" id="PIRNR028810"/>
    </source>
</evidence>
<feature type="transmembrane region" description="Helical" evidence="14">
    <location>
        <begin position="91"/>
        <end position="108"/>
    </location>
</feature>
<evidence type="ECO:0000256" key="3">
    <source>
        <dbReference type="ARBA" id="ARBA00010600"/>
    </source>
</evidence>
<comment type="catalytic activity">
    <reaction evidence="13">
        <text>an alpha-D-Glc-(1-&gt;3)-alpha-D-Glc-(1-&gt;3)-alpha-D-Man-(1-&gt;2)-alpha-D-Man-(1-&gt;2)-alpha-D-Man-(1-&gt;3)-[alpha-D-Man-(1-&gt;2)-alpha-D-Man-(1-&gt;3)-[alpha-D-Man-(1-&gt;2)-alpha-D-Man-(1-&gt;6)]-alpha-D-Man-(1-&gt;6)]-beta-D-Man-(1-&gt;4)-beta-D-GlcNAc-(1-&gt;4)-alpha-D-GlcNAc-diphospho-di-trans,poly-cis-dolichol + a di-trans,poly-cis-dolichyl beta-D-glucosyl phosphate = a alpha-D-Glc-(1-&gt;2)-alpha-D-Glc-(1-&gt;3)-alpha-D-Glc-(1-&gt;3)-alpha-D-Man-(1-&gt;2)-alpha-D-Man-(1-&gt;2)-alpha-D-Man-(1-&gt;3)-[alpha-D-Man-(1-&gt;2)-alpha-D-Man-(1-&gt;3)-[alpha-D-Man-(1-&gt;2)-alpha-D-Man-(1-&gt;6)]-alpha-D-Man-(1-&gt;6)]-beta-D-Man-(1-&gt;4)-beta-D-GlcNAc-(1-&gt;4)-alpha-D-GlcNAc-diphospho-di-trans,poly-cis-dolichol + a di-trans,poly-cis-dolichyl phosphate + H(+)</text>
        <dbReference type="Rhea" id="RHEA:29543"/>
        <dbReference type="Rhea" id="RHEA-COMP:19498"/>
        <dbReference type="Rhea" id="RHEA-COMP:19502"/>
        <dbReference type="Rhea" id="RHEA-COMP:19512"/>
        <dbReference type="Rhea" id="RHEA-COMP:19522"/>
        <dbReference type="ChEBI" id="CHEBI:15378"/>
        <dbReference type="ChEBI" id="CHEBI:57525"/>
        <dbReference type="ChEBI" id="CHEBI:57683"/>
        <dbReference type="ChEBI" id="CHEBI:132522"/>
        <dbReference type="ChEBI" id="CHEBI:132523"/>
        <dbReference type="EC" id="2.4.1.256"/>
    </reaction>
    <physiologicalReaction direction="left-to-right" evidence="13">
        <dbReference type="Rhea" id="RHEA:29544"/>
    </physiologicalReaction>
</comment>
<feature type="transmembrane region" description="Helical" evidence="14">
    <location>
        <begin position="314"/>
        <end position="335"/>
    </location>
</feature>
<sequence>MTNQQFNTLVFGVFIGVTVTLFNVIYEVQQEPYLDEVFHVPQAQKYCSWLFYEWDSKITTLPGLYLFSVGVLTPITALMRRDMCSVFSLRFINVIGSVANFYILYSIHNKLYPSRKELNLMSSVNLAIFPVLYFFTFLYYTDVLSTLLVLLMYLLHLHKRRSLSAITGFLAVVTRQTNIIWVGFVLLDTIFSILKETIVLQKKKPSSSSDKRLLYQKFLQNAVMYPWGETVPFAALVKKLFQETVLLCAVCLSFVCFMGWNRGIVVGDRTAHQAVLHFSQIHYFSLFSCCFGFPFLLANTRSVVNWVKMHKREAVTFLAVSLLVVHFNTLAHPYLLADNRHYTFYIWKRVYERYLLSRYLLIPVYLFGVIASFEALRNASPAMRMSLTLCVVLSLVPQKLLEFRYFILPYLFLRLHISRVVWWQLLLEFVVYAAVNAATIYLFISRTFTWPHSDQLHRFITGSG</sequence>
<protein>
    <recommendedName>
        <fullName evidence="5 14">Dol-P-Glc:Glc(2)Man(9)GlcNAc(2)-PP-Dol alpha-1,2-glucosyltransferase</fullName>
        <ecNumber evidence="4 14">2.4.1.256</ecNumber>
    </recommendedName>
</protein>
<comment type="caution">
    <text evidence="15">The sequence shown here is derived from an EMBL/GenBank/DDBJ whole genome shotgun (WGS) entry which is preliminary data.</text>
</comment>
<dbReference type="Proteomes" id="UP001159363">
    <property type="component" value="Chromosome 13"/>
</dbReference>
<evidence type="ECO:0000256" key="13">
    <source>
        <dbReference type="ARBA" id="ARBA00048064"/>
    </source>
</evidence>
<evidence type="ECO:0000256" key="1">
    <source>
        <dbReference type="ARBA" id="ARBA00004477"/>
    </source>
</evidence>
<keyword evidence="9" id="KW-0256">Endoplasmic reticulum</keyword>
<dbReference type="EMBL" id="JARBHB010000014">
    <property type="protein sequence ID" value="KAJ8869163.1"/>
    <property type="molecule type" value="Genomic_DNA"/>
</dbReference>
<feature type="transmembrane region" description="Helical" evidence="14">
    <location>
        <begin position="244"/>
        <end position="261"/>
    </location>
</feature>
<evidence type="ECO:0000256" key="7">
    <source>
        <dbReference type="ARBA" id="ARBA00022679"/>
    </source>
</evidence>
<evidence type="ECO:0000256" key="11">
    <source>
        <dbReference type="ARBA" id="ARBA00023136"/>
    </source>
</evidence>
<dbReference type="InterPro" id="IPR016900">
    <property type="entry name" value="Alg10"/>
</dbReference>
<evidence type="ECO:0000256" key="4">
    <source>
        <dbReference type="ARBA" id="ARBA00011967"/>
    </source>
</evidence>
<evidence type="ECO:0000313" key="16">
    <source>
        <dbReference type="Proteomes" id="UP001159363"/>
    </source>
</evidence>
<keyword evidence="10 14" id="KW-1133">Transmembrane helix</keyword>
<comment type="similarity">
    <text evidence="3 14">Belongs to the ALG10 glucosyltransferase family.</text>
</comment>
<keyword evidence="16" id="KW-1185">Reference proteome</keyword>
<evidence type="ECO:0000256" key="2">
    <source>
        <dbReference type="ARBA" id="ARBA00004922"/>
    </source>
</evidence>
<keyword evidence="11 14" id="KW-0472">Membrane</keyword>
<feature type="transmembrane region" description="Helical" evidence="14">
    <location>
        <begin position="421"/>
        <end position="444"/>
    </location>
</feature>
<feature type="transmembrane region" description="Helical" evidence="14">
    <location>
        <begin position="355"/>
        <end position="373"/>
    </location>
</feature>
<gene>
    <name evidence="15" type="ORF">PR048_030733</name>
</gene>
<feature type="transmembrane region" description="Helical" evidence="14">
    <location>
        <begin position="58"/>
        <end position="79"/>
    </location>
</feature>
<dbReference type="EC" id="2.4.1.256" evidence="4 14"/>
<evidence type="ECO:0000256" key="12">
    <source>
        <dbReference type="ARBA" id="ARBA00044727"/>
    </source>
</evidence>
<comment type="caution">
    <text evidence="14">Lacks conserved residue(s) required for the propagation of feature annotation.</text>
</comment>
<organism evidence="15 16">
    <name type="scientific">Dryococelus australis</name>
    <dbReference type="NCBI Taxonomy" id="614101"/>
    <lineage>
        <taxon>Eukaryota</taxon>
        <taxon>Metazoa</taxon>
        <taxon>Ecdysozoa</taxon>
        <taxon>Arthropoda</taxon>
        <taxon>Hexapoda</taxon>
        <taxon>Insecta</taxon>
        <taxon>Pterygota</taxon>
        <taxon>Neoptera</taxon>
        <taxon>Polyneoptera</taxon>
        <taxon>Phasmatodea</taxon>
        <taxon>Verophasmatodea</taxon>
        <taxon>Anareolatae</taxon>
        <taxon>Phasmatidae</taxon>
        <taxon>Eurycanthinae</taxon>
        <taxon>Dryococelus</taxon>
    </lineage>
</organism>
<comment type="pathway">
    <text evidence="2">Protein modification; protein glycosylation.</text>
</comment>
<comment type="subcellular location">
    <subcellularLocation>
        <location evidence="1">Endoplasmic reticulum membrane</location>
        <topology evidence="1">Multi-pass membrane protein</topology>
    </subcellularLocation>
</comment>
<evidence type="ECO:0000256" key="6">
    <source>
        <dbReference type="ARBA" id="ARBA00022676"/>
    </source>
</evidence>
<keyword evidence="8 14" id="KW-0812">Transmembrane</keyword>
<keyword evidence="7" id="KW-0808">Transferase</keyword>
<evidence type="ECO:0000256" key="8">
    <source>
        <dbReference type="ARBA" id="ARBA00022692"/>
    </source>
</evidence>
<comment type="function">
    <text evidence="12">Dol-P-Glc:Glc(2)Man(9)GlcNAc(2)-PP-Dol alpha-1,2-glucosyltransferase that operates in the biosynthetic pathway of dolichol-linked oligosaccharides, the glycan precursors employed in protein asparagine (N)-glycosylation. The assembly of dolichol-linked oligosaccharides begins on the cytosolic side of the endoplasmic reticulum membrane and finishes in its lumen. The sequential addition of sugars to dolichol pyrophosphate produces dolichol-linked oligosaccharides containing fourteen sugars, including two GlcNAcs, nine mannoses and three glucoses. Once assembled, the oligosaccharide is transferred from the lipid to nascent proteins by oligosaccharyltransferases. In the lumen of the endoplasmic reticulum, adds the third and last glucose residue from dolichyl phosphate glucose (Dol-P-Glc) onto the lipid-linked oligosaccharide intermediate Glc(2)Man(9)GlcNAc(2)-PP-Dol to produce Glc(3)Man(9)GlcNAc(2)-PP-Dol.</text>
</comment>
<accession>A0ABQ9GA71</accession>
<feature type="transmembrane region" description="Helical" evidence="14">
    <location>
        <begin position="128"/>
        <end position="155"/>
    </location>
</feature>
<feature type="transmembrane region" description="Helical" evidence="14">
    <location>
        <begin position="281"/>
        <end position="302"/>
    </location>
</feature>
<dbReference type="Pfam" id="PF04922">
    <property type="entry name" value="DIE2_ALG10"/>
    <property type="match status" value="1"/>
</dbReference>
<evidence type="ECO:0000256" key="10">
    <source>
        <dbReference type="ARBA" id="ARBA00022989"/>
    </source>
</evidence>
<proteinExistence type="inferred from homology"/>
<reference evidence="15 16" key="1">
    <citation type="submission" date="2023-02" db="EMBL/GenBank/DDBJ databases">
        <title>LHISI_Scaffold_Assembly.</title>
        <authorList>
            <person name="Stuart O.P."/>
            <person name="Cleave R."/>
            <person name="Magrath M.J.L."/>
            <person name="Mikheyev A.S."/>
        </authorList>
    </citation>
    <scope>NUCLEOTIDE SEQUENCE [LARGE SCALE GENOMIC DNA]</scope>
    <source>
        <strain evidence="15">Daus_M_001</strain>
        <tissue evidence="15">Leg muscle</tissue>
    </source>
</reference>
<dbReference type="PANTHER" id="PTHR12989:SF10">
    <property type="entry name" value="DOL-P-GLC:GLC(2)MAN(9)GLCNAC(2)-PP-DOL ALPHA-1,2-GLUCOSYLTRANSFERASE-RELATED"/>
    <property type="match status" value="1"/>
</dbReference>
<evidence type="ECO:0000313" key="15">
    <source>
        <dbReference type="EMBL" id="KAJ8869163.1"/>
    </source>
</evidence>
<evidence type="ECO:0000256" key="9">
    <source>
        <dbReference type="ARBA" id="ARBA00022824"/>
    </source>
</evidence>
<dbReference type="PIRSF" id="PIRSF028810">
    <property type="entry name" value="Alpha1_2_glucosyltferase_Alg10"/>
    <property type="match status" value="1"/>
</dbReference>
<name>A0ABQ9GA71_9NEOP</name>